<dbReference type="Proteomes" id="UP000660708">
    <property type="component" value="Unassembled WGS sequence"/>
</dbReference>
<accession>A0A8I0MUN6</accession>
<proteinExistence type="predicted"/>
<name>A0A8I0MUN6_9GAMM</name>
<comment type="caution">
    <text evidence="1">The sequence shown here is derived from an EMBL/GenBank/DDBJ whole genome shotgun (WGS) entry which is preliminary data.</text>
</comment>
<sequence length="40" mass="4668">MLSGLFVTTRYWFSYEHVVVDDEFAALRLFDDTQPVEAKA</sequence>
<dbReference type="EMBL" id="AQHF01000020">
    <property type="protein sequence ID" value="MBE0345595.1"/>
    <property type="molecule type" value="Genomic_DNA"/>
</dbReference>
<keyword evidence="2" id="KW-1185">Reference proteome</keyword>
<dbReference type="AlphaFoldDB" id="A0A8I0MUN6"/>
<organism evidence="1 2">
    <name type="scientific">Pseudoalteromonas peptidolytica F12-50-A1</name>
    <dbReference type="NCBI Taxonomy" id="1315280"/>
    <lineage>
        <taxon>Bacteria</taxon>
        <taxon>Pseudomonadati</taxon>
        <taxon>Pseudomonadota</taxon>
        <taxon>Gammaproteobacteria</taxon>
        <taxon>Alteromonadales</taxon>
        <taxon>Pseudoalteromonadaceae</taxon>
        <taxon>Pseudoalteromonas</taxon>
    </lineage>
</organism>
<evidence type="ECO:0000313" key="2">
    <source>
        <dbReference type="Proteomes" id="UP000660708"/>
    </source>
</evidence>
<gene>
    <name evidence="1" type="ORF">PPEP_a0500</name>
</gene>
<evidence type="ECO:0000313" key="1">
    <source>
        <dbReference type="EMBL" id="MBE0345595.1"/>
    </source>
</evidence>
<reference evidence="1 2" key="1">
    <citation type="submission" date="2015-06" db="EMBL/GenBank/DDBJ databases">
        <title>Genome sequence of Pseudoalteromonas peptidolytica.</title>
        <authorList>
            <person name="Xie B.-B."/>
            <person name="Rong J.-C."/>
            <person name="Qin Q.-L."/>
            <person name="Zhang Y.-Z."/>
        </authorList>
    </citation>
    <scope>NUCLEOTIDE SEQUENCE [LARGE SCALE GENOMIC DNA]</scope>
    <source>
        <strain evidence="1 2">F12-50-A1</strain>
    </source>
</reference>
<protein>
    <submittedName>
        <fullName evidence="1">Uncharacterized protein</fullName>
    </submittedName>
</protein>